<dbReference type="AlphaFoldDB" id="A0A415HVM6"/>
<comment type="caution">
    <text evidence="2">The sequence shown here is derived from an EMBL/GenBank/DDBJ whole genome shotgun (WGS) entry which is preliminary data.</text>
</comment>
<evidence type="ECO:0000313" key="2">
    <source>
        <dbReference type="EMBL" id="RHK98319.1"/>
    </source>
</evidence>
<organism evidence="2 4">
    <name type="scientific">Blautia obeum</name>
    <dbReference type="NCBI Taxonomy" id="40520"/>
    <lineage>
        <taxon>Bacteria</taxon>
        <taxon>Bacillati</taxon>
        <taxon>Bacillota</taxon>
        <taxon>Clostridia</taxon>
        <taxon>Lachnospirales</taxon>
        <taxon>Lachnospiraceae</taxon>
        <taxon>Blautia</taxon>
    </lineage>
</organism>
<sequence>MSMKSNFKEIYMIDSNDTIQYENGRDSDYEDGFEYAKSIYLDIIEDMAYEIATNRYPKKYTHTDDVLKIIGEFVPEKYR</sequence>
<gene>
    <name evidence="2" type="ORF">DW040_03145</name>
    <name evidence="1" type="ORF">DW272_02535</name>
</gene>
<evidence type="ECO:0000313" key="4">
    <source>
        <dbReference type="Proteomes" id="UP000284267"/>
    </source>
</evidence>
<reference evidence="3 4" key="1">
    <citation type="submission" date="2018-08" db="EMBL/GenBank/DDBJ databases">
        <title>A genome reference for cultivated species of the human gut microbiota.</title>
        <authorList>
            <person name="Zou Y."/>
            <person name="Xue W."/>
            <person name="Luo G."/>
        </authorList>
    </citation>
    <scope>NUCLEOTIDE SEQUENCE [LARGE SCALE GENOMIC DNA]</scope>
    <source>
        <strain evidence="2 4">AF39-4</strain>
        <strain evidence="1 3">AM22-9LB</strain>
    </source>
</reference>
<evidence type="ECO:0000313" key="3">
    <source>
        <dbReference type="Proteomes" id="UP000284220"/>
    </source>
</evidence>
<dbReference type="Proteomes" id="UP000284267">
    <property type="component" value="Unassembled WGS sequence"/>
</dbReference>
<dbReference type="EMBL" id="QRHZ01000001">
    <property type="protein sequence ID" value="RHG20104.1"/>
    <property type="molecule type" value="Genomic_DNA"/>
</dbReference>
<accession>A0A415HVM6</accession>
<dbReference type="EMBL" id="QROE01000001">
    <property type="protein sequence ID" value="RHK98319.1"/>
    <property type="molecule type" value="Genomic_DNA"/>
</dbReference>
<name>A0A415HVM6_9FIRM</name>
<proteinExistence type="predicted"/>
<dbReference type="Proteomes" id="UP000284220">
    <property type="component" value="Unassembled WGS sequence"/>
</dbReference>
<protein>
    <submittedName>
        <fullName evidence="2">Uncharacterized protein</fullName>
    </submittedName>
</protein>
<evidence type="ECO:0000313" key="1">
    <source>
        <dbReference type="EMBL" id="RHG20104.1"/>
    </source>
</evidence>